<organism evidence="6 7">
    <name type="scientific">Rhizobium tibeticum</name>
    <dbReference type="NCBI Taxonomy" id="501024"/>
    <lineage>
        <taxon>Bacteria</taxon>
        <taxon>Pseudomonadati</taxon>
        <taxon>Pseudomonadota</taxon>
        <taxon>Alphaproteobacteria</taxon>
        <taxon>Hyphomicrobiales</taxon>
        <taxon>Rhizobiaceae</taxon>
        <taxon>Rhizobium/Agrobacterium group</taxon>
        <taxon>Rhizobium</taxon>
    </lineage>
</organism>
<keyword evidence="2" id="KW-0805">Transcription regulation</keyword>
<dbReference type="PANTHER" id="PTHR30204">
    <property type="entry name" value="REDOX-CYCLING DRUG-SENSING TRANSCRIPTIONAL ACTIVATOR SOXR"/>
    <property type="match status" value="1"/>
</dbReference>
<evidence type="ECO:0000313" key="7">
    <source>
        <dbReference type="Proteomes" id="UP000198939"/>
    </source>
</evidence>
<keyword evidence="3 6" id="KW-0238">DNA-binding</keyword>
<dbReference type="Pfam" id="PF13411">
    <property type="entry name" value="MerR_1"/>
    <property type="match status" value="1"/>
</dbReference>
<reference evidence="6 7" key="1">
    <citation type="submission" date="2016-10" db="EMBL/GenBank/DDBJ databases">
        <authorList>
            <person name="Varghese N."/>
            <person name="Submissions S."/>
        </authorList>
    </citation>
    <scope>NUCLEOTIDE SEQUENCE [LARGE SCALE GENOMIC DNA]</scope>
    <source>
        <strain evidence="6 7">CGMCC 1.7071</strain>
    </source>
</reference>
<evidence type="ECO:0000259" key="5">
    <source>
        <dbReference type="PROSITE" id="PS50937"/>
    </source>
</evidence>
<evidence type="ECO:0000256" key="3">
    <source>
        <dbReference type="ARBA" id="ARBA00023125"/>
    </source>
</evidence>
<name>A0ABY1AKM7_9HYPH</name>
<feature type="domain" description="HTH merR-type" evidence="5">
    <location>
        <begin position="17"/>
        <end position="76"/>
    </location>
</feature>
<evidence type="ECO:0000256" key="2">
    <source>
        <dbReference type="ARBA" id="ARBA00023015"/>
    </source>
</evidence>
<dbReference type="SUPFAM" id="SSF46955">
    <property type="entry name" value="Putative DNA-binding domain"/>
    <property type="match status" value="1"/>
</dbReference>
<dbReference type="InterPro" id="IPR000551">
    <property type="entry name" value="MerR-type_HTH_dom"/>
</dbReference>
<gene>
    <name evidence="6" type="ORF">SAMN05216228_10092</name>
</gene>
<keyword evidence="1" id="KW-0678">Repressor</keyword>
<dbReference type="CDD" id="cd00592">
    <property type="entry name" value="HTH_MerR-like"/>
    <property type="match status" value="1"/>
</dbReference>
<dbReference type="EMBL" id="FOCV01000009">
    <property type="protein sequence ID" value="SEN91160.1"/>
    <property type="molecule type" value="Genomic_DNA"/>
</dbReference>
<dbReference type="PANTHER" id="PTHR30204:SF69">
    <property type="entry name" value="MERR-FAMILY TRANSCRIPTIONAL REGULATOR"/>
    <property type="match status" value="1"/>
</dbReference>
<accession>A0ABY1AKM7</accession>
<dbReference type="Proteomes" id="UP000198939">
    <property type="component" value="Unassembled WGS sequence"/>
</dbReference>
<dbReference type="InterPro" id="IPR047057">
    <property type="entry name" value="MerR_fam"/>
</dbReference>
<dbReference type="InterPro" id="IPR009061">
    <property type="entry name" value="DNA-bd_dom_put_sf"/>
</dbReference>
<evidence type="ECO:0000256" key="1">
    <source>
        <dbReference type="ARBA" id="ARBA00022491"/>
    </source>
</evidence>
<comment type="caution">
    <text evidence="6">The sequence shown here is derived from an EMBL/GenBank/DDBJ whole genome shotgun (WGS) entry which is preliminary data.</text>
</comment>
<evidence type="ECO:0000313" key="6">
    <source>
        <dbReference type="EMBL" id="SEN91160.1"/>
    </source>
</evidence>
<sequence length="132" mass="14799">MTGRINENLWLTAAQCAERMGLTVRALRLYEARGLINPRRKNWRLYGLSDIARLHEILALKRMGLSLAHITQLLAGRAIDLDRTLAMQQAALVALRDRAEEGLALIRASRQRIAGGEPITIHDLIKIAREVA</sequence>
<dbReference type="GO" id="GO:0003677">
    <property type="term" value="F:DNA binding"/>
    <property type="evidence" value="ECO:0007669"/>
    <property type="project" value="UniProtKB-KW"/>
</dbReference>
<dbReference type="RefSeq" id="WP_093041134.1">
    <property type="nucleotide sequence ID" value="NZ_FOCV01000009.1"/>
</dbReference>
<dbReference type="Gene3D" id="1.10.1660.10">
    <property type="match status" value="1"/>
</dbReference>
<protein>
    <submittedName>
        <fullName evidence="6">DNA-binding transcriptional regulator, MerR family</fullName>
    </submittedName>
</protein>
<keyword evidence="4" id="KW-0804">Transcription</keyword>
<dbReference type="PROSITE" id="PS50937">
    <property type="entry name" value="HTH_MERR_2"/>
    <property type="match status" value="1"/>
</dbReference>
<keyword evidence="7" id="KW-1185">Reference proteome</keyword>
<dbReference type="SMART" id="SM00422">
    <property type="entry name" value="HTH_MERR"/>
    <property type="match status" value="1"/>
</dbReference>
<proteinExistence type="predicted"/>
<evidence type="ECO:0000256" key="4">
    <source>
        <dbReference type="ARBA" id="ARBA00023163"/>
    </source>
</evidence>